<dbReference type="OrthoDB" id="108365at2759"/>
<dbReference type="Gene3D" id="2.40.33.10">
    <property type="entry name" value="PK beta-barrel domain-like"/>
    <property type="match status" value="1"/>
</dbReference>
<evidence type="ECO:0000259" key="13">
    <source>
        <dbReference type="Pfam" id="PF00224"/>
    </source>
</evidence>
<gene>
    <name evidence="14" type="ORF">E3N88_04377</name>
</gene>
<keyword evidence="8" id="KW-0418">Kinase</keyword>
<keyword evidence="9" id="KW-0067">ATP-binding</keyword>
<comment type="caution">
    <text evidence="14">The sequence shown here is derived from an EMBL/GenBank/DDBJ whole genome shotgun (WGS) entry which is preliminary data.</text>
</comment>
<comment type="cofactor">
    <cofactor evidence="1">
        <name>K(+)</name>
        <dbReference type="ChEBI" id="CHEBI:29103"/>
    </cofactor>
</comment>
<evidence type="ECO:0000256" key="8">
    <source>
        <dbReference type="ARBA" id="ARBA00022777"/>
    </source>
</evidence>
<dbReference type="SUPFAM" id="SSF51621">
    <property type="entry name" value="Phosphoenolpyruvate/pyruvate domain"/>
    <property type="match status" value="1"/>
</dbReference>
<evidence type="ECO:0000256" key="3">
    <source>
        <dbReference type="ARBA" id="ARBA00008663"/>
    </source>
</evidence>
<evidence type="ECO:0000256" key="10">
    <source>
        <dbReference type="ARBA" id="ARBA00022842"/>
    </source>
</evidence>
<dbReference type="EMBL" id="SZYD01000002">
    <property type="protein sequence ID" value="KAD7117109.1"/>
    <property type="molecule type" value="Genomic_DNA"/>
</dbReference>
<evidence type="ECO:0000256" key="9">
    <source>
        <dbReference type="ARBA" id="ARBA00022840"/>
    </source>
</evidence>
<dbReference type="GO" id="GO:0004743">
    <property type="term" value="F:pyruvate kinase activity"/>
    <property type="evidence" value="ECO:0007669"/>
    <property type="project" value="UniProtKB-EC"/>
</dbReference>
<dbReference type="InterPro" id="IPR015793">
    <property type="entry name" value="Pyrv_Knase_brl"/>
</dbReference>
<dbReference type="InterPro" id="IPR001697">
    <property type="entry name" value="Pyr_Knase"/>
</dbReference>
<evidence type="ECO:0000313" key="15">
    <source>
        <dbReference type="Proteomes" id="UP000326396"/>
    </source>
</evidence>
<protein>
    <recommendedName>
        <fullName evidence="4">pyruvate kinase</fullName>
        <ecNumber evidence="4">2.7.1.40</ecNumber>
    </recommendedName>
</protein>
<accession>A0A5N6PU74</accession>
<comment type="pathway">
    <text evidence="2">Carbohydrate degradation; glycolysis; pyruvate from D-glyceraldehyde 3-phosphate: step 5/5.</text>
</comment>
<proteinExistence type="inferred from homology"/>
<evidence type="ECO:0000256" key="7">
    <source>
        <dbReference type="ARBA" id="ARBA00022741"/>
    </source>
</evidence>
<keyword evidence="11" id="KW-0324">Glycolysis</keyword>
<evidence type="ECO:0000256" key="2">
    <source>
        <dbReference type="ARBA" id="ARBA00004997"/>
    </source>
</evidence>
<evidence type="ECO:0000256" key="12">
    <source>
        <dbReference type="ARBA" id="ARBA00023317"/>
    </source>
</evidence>
<name>A0A5N6PU74_9ASTR</name>
<dbReference type="Proteomes" id="UP000326396">
    <property type="component" value="Linkage Group LG10"/>
</dbReference>
<keyword evidence="6" id="KW-0479">Metal-binding</keyword>
<dbReference type="GO" id="GO:0030955">
    <property type="term" value="F:potassium ion binding"/>
    <property type="evidence" value="ECO:0007669"/>
    <property type="project" value="InterPro"/>
</dbReference>
<evidence type="ECO:0000313" key="14">
    <source>
        <dbReference type="EMBL" id="KAD7117109.1"/>
    </source>
</evidence>
<comment type="similarity">
    <text evidence="3">Belongs to the pyruvate kinase family.</text>
</comment>
<dbReference type="InterPro" id="IPR040442">
    <property type="entry name" value="Pyrv_kinase-like_dom_sf"/>
</dbReference>
<reference evidence="14 15" key="1">
    <citation type="submission" date="2019-05" db="EMBL/GenBank/DDBJ databases">
        <title>Mikania micrantha, genome provides insights into the molecular mechanism of rapid growth.</title>
        <authorList>
            <person name="Liu B."/>
        </authorList>
    </citation>
    <scope>NUCLEOTIDE SEQUENCE [LARGE SCALE GENOMIC DNA]</scope>
    <source>
        <strain evidence="14">NLD-2019</strain>
        <tissue evidence="14">Leaf</tissue>
    </source>
</reference>
<keyword evidence="10" id="KW-0460">Magnesium</keyword>
<sequence length="72" mass="7961">MGIWLEALLVGGINRARINMCHGRRDWHKALIQKVKRLIEEKGYVVAIMIDTEGSEIHMGDLGGASSTKSKA</sequence>
<keyword evidence="15" id="KW-1185">Reference proteome</keyword>
<evidence type="ECO:0000256" key="11">
    <source>
        <dbReference type="ARBA" id="ARBA00023152"/>
    </source>
</evidence>
<organism evidence="14 15">
    <name type="scientific">Mikania micrantha</name>
    <name type="common">bitter vine</name>
    <dbReference type="NCBI Taxonomy" id="192012"/>
    <lineage>
        <taxon>Eukaryota</taxon>
        <taxon>Viridiplantae</taxon>
        <taxon>Streptophyta</taxon>
        <taxon>Embryophyta</taxon>
        <taxon>Tracheophyta</taxon>
        <taxon>Spermatophyta</taxon>
        <taxon>Magnoliopsida</taxon>
        <taxon>eudicotyledons</taxon>
        <taxon>Gunneridae</taxon>
        <taxon>Pentapetalae</taxon>
        <taxon>asterids</taxon>
        <taxon>campanulids</taxon>
        <taxon>Asterales</taxon>
        <taxon>Asteraceae</taxon>
        <taxon>Asteroideae</taxon>
        <taxon>Heliantheae alliance</taxon>
        <taxon>Eupatorieae</taxon>
        <taxon>Mikania</taxon>
    </lineage>
</organism>
<keyword evidence="7" id="KW-0547">Nucleotide-binding</keyword>
<feature type="domain" description="Pyruvate kinase barrel" evidence="13">
    <location>
        <begin position="5"/>
        <end position="64"/>
    </location>
</feature>
<keyword evidence="12" id="KW-0670">Pyruvate</keyword>
<dbReference type="UniPathway" id="UPA00109">
    <property type="reaction ID" value="UER00188"/>
</dbReference>
<keyword evidence="5" id="KW-0808">Transferase</keyword>
<dbReference type="AlphaFoldDB" id="A0A5N6PU74"/>
<dbReference type="GO" id="GO:0000287">
    <property type="term" value="F:magnesium ion binding"/>
    <property type="evidence" value="ECO:0007669"/>
    <property type="project" value="InterPro"/>
</dbReference>
<evidence type="ECO:0000256" key="1">
    <source>
        <dbReference type="ARBA" id="ARBA00001958"/>
    </source>
</evidence>
<dbReference type="EC" id="2.7.1.40" evidence="4"/>
<evidence type="ECO:0000256" key="6">
    <source>
        <dbReference type="ARBA" id="ARBA00022723"/>
    </source>
</evidence>
<dbReference type="GO" id="GO:0016301">
    <property type="term" value="F:kinase activity"/>
    <property type="evidence" value="ECO:0007669"/>
    <property type="project" value="UniProtKB-KW"/>
</dbReference>
<evidence type="ECO:0000256" key="4">
    <source>
        <dbReference type="ARBA" id="ARBA00012142"/>
    </source>
</evidence>
<evidence type="ECO:0000256" key="5">
    <source>
        <dbReference type="ARBA" id="ARBA00022679"/>
    </source>
</evidence>
<dbReference type="GO" id="GO:0005524">
    <property type="term" value="F:ATP binding"/>
    <property type="evidence" value="ECO:0007669"/>
    <property type="project" value="UniProtKB-KW"/>
</dbReference>
<dbReference type="InterPro" id="IPR015813">
    <property type="entry name" value="Pyrv/PenolPyrv_kinase-like_dom"/>
</dbReference>
<dbReference type="Gene3D" id="3.20.20.60">
    <property type="entry name" value="Phosphoenolpyruvate-binding domains"/>
    <property type="match status" value="1"/>
</dbReference>
<dbReference type="InterPro" id="IPR015806">
    <property type="entry name" value="Pyrv_Knase_insert_dom_sf"/>
</dbReference>
<dbReference type="Pfam" id="PF00224">
    <property type="entry name" value="PK"/>
    <property type="match status" value="1"/>
</dbReference>
<dbReference type="PANTHER" id="PTHR11817">
    <property type="entry name" value="PYRUVATE KINASE"/>
    <property type="match status" value="1"/>
</dbReference>